<accession>K9AZZ3</accession>
<dbReference type="eggNOG" id="COG1073">
    <property type="taxonomic scope" value="Bacteria"/>
</dbReference>
<dbReference type="STRING" id="1229783.C273_05482"/>
<dbReference type="PATRIC" id="fig|1229783.3.peg.1107"/>
<proteinExistence type="predicted"/>
<dbReference type="OrthoDB" id="7335480at2"/>
<dbReference type="RefSeq" id="WP_009383227.1">
    <property type="nucleotide sequence ID" value="NZ_AMSQ01000007.1"/>
</dbReference>
<keyword evidence="2" id="KW-1185">Reference proteome</keyword>
<reference evidence="1 2" key="1">
    <citation type="journal article" date="2013" name="Genome Announc.">
        <title>Genome Sequence of Staphylococcus massiliensis Strain S46, Isolated from the Surface of Healthy Human Skin.</title>
        <authorList>
            <person name="Srivastav R."/>
            <person name="Singh A."/>
            <person name="Jangir P.K."/>
            <person name="Kumari C."/>
            <person name="Muduli S."/>
            <person name="Sharma R."/>
        </authorList>
    </citation>
    <scope>NUCLEOTIDE SEQUENCE [LARGE SCALE GENOMIC DNA]</scope>
    <source>
        <strain evidence="1 2">S46</strain>
    </source>
</reference>
<dbReference type="EMBL" id="AMSQ01000007">
    <property type="protein sequence ID" value="EKU48132.1"/>
    <property type="molecule type" value="Genomic_DNA"/>
</dbReference>
<evidence type="ECO:0000313" key="2">
    <source>
        <dbReference type="Proteomes" id="UP000009885"/>
    </source>
</evidence>
<dbReference type="Gene3D" id="3.40.50.1820">
    <property type="entry name" value="alpha/beta hydrolase"/>
    <property type="match status" value="1"/>
</dbReference>
<name>K9AZZ3_9STAP</name>
<evidence type="ECO:0008006" key="3">
    <source>
        <dbReference type="Google" id="ProtNLM"/>
    </source>
</evidence>
<dbReference type="Proteomes" id="UP000009885">
    <property type="component" value="Unassembled WGS sequence"/>
</dbReference>
<dbReference type="InterPro" id="IPR029058">
    <property type="entry name" value="AB_hydrolase_fold"/>
</dbReference>
<comment type="caution">
    <text evidence="1">The sequence shown here is derived from an EMBL/GenBank/DDBJ whole genome shotgun (WGS) entry which is preliminary data.</text>
</comment>
<evidence type="ECO:0000313" key="1">
    <source>
        <dbReference type="EMBL" id="EKU48132.1"/>
    </source>
</evidence>
<sequence length="271" mass="31546">METIQFEDLTYEHLFALNNQRVKIMKDGIDFYILLRLKQGNDKLIVHSNGAVNKKKVALPAFTRTYWYKDIDASFVYMDDRTLHDGNVNLAWGLGTKSRHYLRDYHDIAARIAELIDVETENVTYLGSSGGGFISMMLATMHKGARAIVNNPQTYVHRYKKLAVDRAYQHVFGDMPAQEIQRRYSTRLSLTALMRHENHVPEIFYIQNRLGQVDMEDHYTPFNQMLDKYKLDSKKIKYILYSDAEAGHQPIPKDRFIAFINAVIDQKLAIY</sequence>
<dbReference type="SUPFAM" id="SSF53474">
    <property type="entry name" value="alpha/beta-Hydrolases"/>
    <property type="match status" value="1"/>
</dbReference>
<gene>
    <name evidence="1" type="ORF">C273_05482</name>
</gene>
<protein>
    <recommendedName>
        <fullName evidence="3">Glycosyl transferase</fullName>
    </recommendedName>
</protein>
<dbReference type="AlphaFoldDB" id="K9AZZ3"/>
<organism evidence="1 2">
    <name type="scientific">Staphylococcus massiliensis S46</name>
    <dbReference type="NCBI Taxonomy" id="1229783"/>
    <lineage>
        <taxon>Bacteria</taxon>
        <taxon>Bacillati</taxon>
        <taxon>Bacillota</taxon>
        <taxon>Bacilli</taxon>
        <taxon>Bacillales</taxon>
        <taxon>Staphylococcaceae</taxon>
        <taxon>Staphylococcus</taxon>
    </lineage>
</organism>